<evidence type="ECO:0000256" key="2">
    <source>
        <dbReference type="ARBA" id="ARBA00022801"/>
    </source>
</evidence>
<feature type="active site" evidence="3">
    <location>
        <position position="222"/>
    </location>
</feature>
<dbReference type="HOGENOM" id="CLU_027519_0_0_1"/>
<dbReference type="InterPro" id="IPR050300">
    <property type="entry name" value="GDXG_lipolytic_enzyme"/>
</dbReference>
<evidence type="ECO:0000313" key="6">
    <source>
        <dbReference type="Proteomes" id="UP000054321"/>
    </source>
</evidence>
<evidence type="ECO:0000259" key="4">
    <source>
        <dbReference type="Pfam" id="PF07859"/>
    </source>
</evidence>
<feature type="non-terminal residue" evidence="5">
    <location>
        <position position="416"/>
    </location>
</feature>
<reference evidence="6" key="2">
    <citation type="submission" date="2015-01" db="EMBL/GenBank/DDBJ databases">
        <title>Evolutionary Origins and Diversification of the Mycorrhizal Mutualists.</title>
        <authorList>
            <consortium name="DOE Joint Genome Institute"/>
            <consortium name="Mycorrhizal Genomics Consortium"/>
            <person name="Kohler A."/>
            <person name="Kuo A."/>
            <person name="Nagy L.G."/>
            <person name="Floudas D."/>
            <person name="Copeland A."/>
            <person name="Barry K.W."/>
            <person name="Cichocki N."/>
            <person name="Veneault-Fourrey C."/>
            <person name="LaButti K."/>
            <person name="Lindquist E.A."/>
            <person name="Lipzen A."/>
            <person name="Lundell T."/>
            <person name="Morin E."/>
            <person name="Murat C."/>
            <person name="Riley R."/>
            <person name="Ohm R."/>
            <person name="Sun H."/>
            <person name="Tunlid A."/>
            <person name="Henrissat B."/>
            <person name="Grigoriev I.V."/>
            <person name="Hibbett D.S."/>
            <person name="Martin F."/>
        </authorList>
    </citation>
    <scope>NUCLEOTIDE SEQUENCE [LARGE SCALE GENOMIC DNA]</scope>
    <source>
        <strain evidence="6">Zn</strain>
    </source>
</reference>
<dbReference type="InterPro" id="IPR013094">
    <property type="entry name" value="AB_hydrolase_3"/>
</dbReference>
<accession>A0A0C3GCK0</accession>
<feature type="domain" description="Alpha/beta hydrolase fold-3" evidence="4">
    <location>
        <begin position="141"/>
        <end position="253"/>
    </location>
</feature>
<feature type="domain" description="Alpha/beta hydrolase fold-3" evidence="4">
    <location>
        <begin position="316"/>
        <end position="384"/>
    </location>
</feature>
<dbReference type="Gene3D" id="3.40.50.1820">
    <property type="entry name" value="alpha/beta hydrolase"/>
    <property type="match status" value="1"/>
</dbReference>
<dbReference type="PANTHER" id="PTHR48081">
    <property type="entry name" value="AB HYDROLASE SUPERFAMILY PROTEIN C4A8.06C"/>
    <property type="match status" value="1"/>
</dbReference>
<dbReference type="InterPro" id="IPR033140">
    <property type="entry name" value="Lipase_GDXG_put_SER_AS"/>
</dbReference>
<dbReference type="PROSITE" id="PS01174">
    <property type="entry name" value="LIPASE_GDXG_SER"/>
    <property type="match status" value="1"/>
</dbReference>
<dbReference type="EMBL" id="KN832892">
    <property type="protein sequence ID" value="KIM93895.1"/>
    <property type="molecule type" value="Genomic_DNA"/>
</dbReference>
<keyword evidence="2" id="KW-0378">Hydrolase</keyword>
<dbReference type="InParanoid" id="A0A0C3GCK0"/>
<keyword evidence="6" id="KW-1185">Reference proteome</keyword>
<gene>
    <name evidence="5" type="ORF">OIDMADRAFT_70755</name>
</gene>
<evidence type="ECO:0000256" key="1">
    <source>
        <dbReference type="ARBA" id="ARBA00010515"/>
    </source>
</evidence>
<evidence type="ECO:0000313" key="5">
    <source>
        <dbReference type="EMBL" id="KIM93895.1"/>
    </source>
</evidence>
<evidence type="ECO:0000256" key="3">
    <source>
        <dbReference type="PROSITE-ProRule" id="PRU10038"/>
    </source>
</evidence>
<comment type="similarity">
    <text evidence="1">Belongs to the 'GDXG' lipolytic enzyme family.</text>
</comment>
<dbReference type="STRING" id="913774.A0A0C3GCK0"/>
<dbReference type="GO" id="GO:0016787">
    <property type="term" value="F:hydrolase activity"/>
    <property type="evidence" value="ECO:0007669"/>
    <property type="project" value="UniProtKB-KW"/>
</dbReference>
<proteinExistence type="inferred from homology"/>
<dbReference type="OrthoDB" id="5354320at2759"/>
<sequence>ILRPLLAHLLHASPTSSKCDLKTVFIVSIFRALFNDSTPISMLESQSNSILSPEIKGPIWVVRDEFPAPLEQDVKKVLYRAIEGLSDGTDSQNIGDVDILPVSGEWVGHRTGVGKDELEPMVAEAHKYDCLMREVKSRVTILFLHGGQFFQRNPASRRRMTHELAMLTSGRVFAVRYRLSPQNMFPAALLDAIIAYLSLLYPSPNSLHEAVQASDICLSGDSSGANICMALLQTILELQRQSSDSKARVLWHGKEQILPLPAGVATHSAFLDLTRSLPSETANLPFDLLPDPVRAPFPSSSYIPSSIWPASPPRHQVYTSTAMLKHPLVSPIMAKDWRNCTTRWWASFGQECLADSSIVVAQRMTEQGIPVCVEKFGGMPHDFTLIFPDSKSGKRCFEGWAAFIRDATQAAGQMKA</sequence>
<dbReference type="AlphaFoldDB" id="A0A0C3GCK0"/>
<organism evidence="5 6">
    <name type="scientific">Oidiodendron maius (strain Zn)</name>
    <dbReference type="NCBI Taxonomy" id="913774"/>
    <lineage>
        <taxon>Eukaryota</taxon>
        <taxon>Fungi</taxon>
        <taxon>Dikarya</taxon>
        <taxon>Ascomycota</taxon>
        <taxon>Pezizomycotina</taxon>
        <taxon>Leotiomycetes</taxon>
        <taxon>Leotiomycetes incertae sedis</taxon>
        <taxon>Myxotrichaceae</taxon>
        <taxon>Oidiodendron</taxon>
    </lineage>
</organism>
<name>A0A0C3GCK0_OIDMZ</name>
<protein>
    <recommendedName>
        <fullName evidence="4">Alpha/beta hydrolase fold-3 domain-containing protein</fullName>
    </recommendedName>
</protein>
<dbReference type="Proteomes" id="UP000054321">
    <property type="component" value="Unassembled WGS sequence"/>
</dbReference>
<feature type="non-terminal residue" evidence="5">
    <location>
        <position position="1"/>
    </location>
</feature>
<reference evidence="5 6" key="1">
    <citation type="submission" date="2014-04" db="EMBL/GenBank/DDBJ databases">
        <authorList>
            <consortium name="DOE Joint Genome Institute"/>
            <person name="Kuo A."/>
            <person name="Martino E."/>
            <person name="Perotto S."/>
            <person name="Kohler A."/>
            <person name="Nagy L.G."/>
            <person name="Floudas D."/>
            <person name="Copeland A."/>
            <person name="Barry K.W."/>
            <person name="Cichocki N."/>
            <person name="Veneault-Fourrey C."/>
            <person name="LaButti K."/>
            <person name="Lindquist E.A."/>
            <person name="Lipzen A."/>
            <person name="Lundell T."/>
            <person name="Morin E."/>
            <person name="Murat C."/>
            <person name="Sun H."/>
            <person name="Tunlid A."/>
            <person name="Henrissat B."/>
            <person name="Grigoriev I.V."/>
            <person name="Hibbett D.S."/>
            <person name="Martin F."/>
            <person name="Nordberg H.P."/>
            <person name="Cantor M.N."/>
            <person name="Hua S.X."/>
        </authorList>
    </citation>
    <scope>NUCLEOTIDE SEQUENCE [LARGE SCALE GENOMIC DNA]</scope>
    <source>
        <strain evidence="5 6">Zn</strain>
    </source>
</reference>
<dbReference type="SUPFAM" id="SSF53474">
    <property type="entry name" value="alpha/beta-Hydrolases"/>
    <property type="match status" value="1"/>
</dbReference>
<dbReference type="Pfam" id="PF07859">
    <property type="entry name" value="Abhydrolase_3"/>
    <property type="match status" value="2"/>
</dbReference>
<dbReference type="PANTHER" id="PTHR48081:SF25">
    <property type="entry name" value="PUTATIVE (AFU_ORTHOLOGUE AFUA_3G11560)-RELATED"/>
    <property type="match status" value="1"/>
</dbReference>
<dbReference type="InterPro" id="IPR029058">
    <property type="entry name" value="AB_hydrolase_fold"/>
</dbReference>